<gene>
    <name evidence="2" type="ORF">GV791_01500</name>
</gene>
<comment type="caution">
    <text evidence="2">The sequence shown here is derived from an EMBL/GenBank/DDBJ whole genome shotgun (WGS) entry which is preliminary data.</text>
</comment>
<dbReference type="Proteomes" id="UP000471166">
    <property type="component" value="Unassembled WGS sequence"/>
</dbReference>
<dbReference type="InterPro" id="IPR007278">
    <property type="entry name" value="DUF397"/>
</dbReference>
<reference evidence="2 3" key="1">
    <citation type="submission" date="2020-01" db="EMBL/GenBank/DDBJ databases">
        <title>Genetics and antimicrobial susceptibilities of Nocardia species isolated from the soil; a comparison with species isolated from humans.</title>
        <authorList>
            <person name="Carrasco G."/>
            <person name="Monzon S."/>
            <person name="Sansegundo M."/>
            <person name="Garcia E."/>
            <person name="Garrido N."/>
            <person name="Medina M.J."/>
            <person name="Villalon P."/>
            <person name="Ramirez-Arocha A.C."/>
            <person name="Jimenez P."/>
            <person name="Cuesta I."/>
            <person name="Valdezate S."/>
        </authorList>
    </citation>
    <scope>NUCLEOTIDE SEQUENCE [LARGE SCALE GENOMIC DNA]</scope>
    <source>
        <strain evidence="2 3">CNM20110626</strain>
    </source>
</reference>
<feature type="domain" description="DUF397" evidence="1">
    <location>
        <begin position="9"/>
        <end position="61"/>
    </location>
</feature>
<dbReference type="RefSeq" id="WP_163841113.1">
    <property type="nucleotide sequence ID" value="NZ_JAAGVB010000002.1"/>
</dbReference>
<protein>
    <submittedName>
        <fullName evidence="2">DUF397 domain-containing protein</fullName>
    </submittedName>
</protein>
<dbReference type="Pfam" id="PF04149">
    <property type="entry name" value="DUF397"/>
    <property type="match status" value="1"/>
</dbReference>
<proteinExistence type="predicted"/>
<evidence type="ECO:0000313" key="2">
    <source>
        <dbReference type="EMBL" id="NEW31237.1"/>
    </source>
</evidence>
<evidence type="ECO:0000313" key="3">
    <source>
        <dbReference type="Proteomes" id="UP000471166"/>
    </source>
</evidence>
<dbReference type="EMBL" id="JAAGVB010000002">
    <property type="protein sequence ID" value="NEW31237.1"/>
    <property type="molecule type" value="Genomic_DNA"/>
</dbReference>
<sequence length="68" mass="7243">MTSNDLAGAPWFKSSHSGSQSACVEVAWLGHGHVGVRDSKNPTGPALIFAPKQWDAFADAISTGRFDR</sequence>
<organism evidence="2 3">
    <name type="scientific">Nocardia cyriacigeorgica</name>
    <dbReference type="NCBI Taxonomy" id="135487"/>
    <lineage>
        <taxon>Bacteria</taxon>
        <taxon>Bacillati</taxon>
        <taxon>Actinomycetota</taxon>
        <taxon>Actinomycetes</taxon>
        <taxon>Mycobacteriales</taxon>
        <taxon>Nocardiaceae</taxon>
        <taxon>Nocardia</taxon>
    </lineage>
</organism>
<evidence type="ECO:0000259" key="1">
    <source>
        <dbReference type="Pfam" id="PF04149"/>
    </source>
</evidence>
<name>A0A6P1CH90_9NOCA</name>
<accession>A0A6P1CH90</accession>
<dbReference type="AlphaFoldDB" id="A0A6P1CH90"/>